<accession>A0A9P9A359</accession>
<keyword evidence="3" id="KW-1185">Reference proteome</keyword>
<feature type="region of interest" description="Disordered" evidence="1">
    <location>
        <begin position="153"/>
        <end position="267"/>
    </location>
</feature>
<reference evidence="2" key="1">
    <citation type="journal article" date="2021" name="Nat. Commun.">
        <title>Genetic determinants of endophytism in the Arabidopsis root mycobiome.</title>
        <authorList>
            <person name="Mesny F."/>
            <person name="Miyauchi S."/>
            <person name="Thiergart T."/>
            <person name="Pickel B."/>
            <person name="Atanasova L."/>
            <person name="Karlsson M."/>
            <person name="Huettel B."/>
            <person name="Barry K.W."/>
            <person name="Haridas S."/>
            <person name="Chen C."/>
            <person name="Bauer D."/>
            <person name="Andreopoulos W."/>
            <person name="Pangilinan J."/>
            <person name="LaButti K."/>
            <person name="Riley R."/>
            <person name="Lipzen A."/>
            <person name="Clum A."/>
            <person name="Drula E."/>
            <person name="Henrissat B."/>
            <person name="Kohler A."/>
            <person name="Grigoriev I.V."/>
            <person name="Martin F.M."/>
            <person name="Hacquard S."/>
        </authorList>
    </citation>
    <scope>NUCLEOTIDE SEQUENCE</scope>
    <source>
        <strain evidence="2">MPI-SDFR-AT-0073</strain>
    </source>
</reference>
<comment type="caution">
    <text evidence="2">The sequence shown here is derived from an EMBL/GenBank/DDBJ whole genome shotgun (WGS) entry which is preliminary data.</text>
</comment>
<feature type="compositionally biased region" description="Basic and acidic residues" evidence="1">
    <location>
        <begin position="189"/>
        <end position="217"/>
    </location>
</feature>
<organism evidence="2 3">
    <name type="scientific">Truncatella angustata</name>
    <dbReference type="NCBI Taxonomy" id="152316"/>
    <lineage>
        <taxon>Eukaryota</taxon>
        <taxon>Fungi</taxon>
        <taxon>Dikarya</taxon>
        <taxon>Ascomycota</taxon>
        <taxon>Pezizomycotina</taxon>
        <taxon>Sordariomycetes</taxon>
        <taxon>Xylariomycetidae</taxon>
        <taxon>Amphisphaeriales</taxon>
        <taxon>Sporocadaceae</taxon>
        <taxon>Truncatella</taxon>
    </lineage>
</organism>
<protein>
    <submittedName>
        <fullName evidence="2">Uncharacterized protein</fullName>
    </submittedName>
</protein>
<evidence type="ECO:0000256" key="1">
    <source>
        <dbReference type="SAM" id="MobiDB-lite"/>
    </source>
</evidence>
<dbReference type="RefSeq" id="XP_045962844.1">
    <property type="nucleotide sequence ID" value="XM_046102330.1"/>
</dbReference>
<name>A0A9P9A359_9PEZI</name>
<dbReference type="AlphaFoldDB" id="A0A9P9A359"/>
<evidence type="ECO:0000313" key="2">
    <source>
        <dbReference type="EMBL" id="KAH6658610.1"/>
    </source>
</evidence>
<dbReference type="EMBL" id="JAGPXC010000002">
    <property type="protein sequence ID" value="KAH6658610.1"/>
    <property type="molecule type" value="Genomic_DNA"/>
</dbReference>
<feature type="compositionally biased region" description="Basic and acidic residues" evidence="1">
    <location>
        <begin position="227"/>
        <end position="243"/>
    </location>
</feature>
<proteinExistence type="predicted"/>
<gene>
    <name evidence="2" type="ORF">BKA67DRAFT_558533</name>
</gene>
<dbReference type="GeneID" id="70131222"/>
<sequence>MEQNLKDVMRGLKERQCCIQMAEMISGRLDKEADVVQSAHTWTESQIHNALKQTLEIPFNSFVSVRERLLSQIVAWDAIIEGRRQFSGVGWRQEELPHGLAPKQFLLLFFAIQYRSALGITLATPSMSIKRSIEYDEERRVKWAKFGSPWNHRGAEEAAREGDGPMSKDWSSSGASPFAKDPAQLALEQDAREAAEEAAMKAAREAARKEAELKEKIWSTSGASVSAEEHAKIAPEEAAKEEANVNSVKLGEPRTDTTPGKLQQEME</sequence>
<evidence type="ECO:0000313" key="3">
    <source>
        <dbReference type="Proteomes" id="UP000758603"/>
    </source>
</evidence>
<feature type="compositionally biased region" description="Basic and acidic residues" evidence="1">
    <location>
        <begin position="153"/>
        <end position="163"/>
    </location>
</feature>
<dbReference type="Proteomes" id="UP000758603">
    <property type="component" value="Unassembled WGS sequence"/>
</dbReference>